<gene>
    <name evidence="2" type="ordered locus">SVEN_2154</name>
</gene>
<evidence type="ECO:0000313" key="2">
    <source>
        <dbReference type="EMBL" id="CCA55440.1"/>
    </source>
</evidence>
<dbReference type="eggNOG" id="ENOG50329RX">
    <property type="taxonomic scope" value="Bacteria"/>
</dbReference>
<feature type="region of interest" description="Disordered" evidence="1">
    <location>
        <begin position="78"/>
        <end position="102"/>
    </location>
</feature>
<sequence length="117" mass="13011">MTSRRLRVLIQHLPPESSTMTALRNALTPEELEAQADEGQPEKGRWSQDQQLLASCYDALRRIEHVLICVNTEKKAAWPARPEPLRRPGAAPKKAKTARLTQSNADRLFSLINGGAA</sequence>
<dbReference type="GeneID" id="51862722"/>
<dbReference type="KEGG" id="sve:SVEN_2154"/>
<dbReference type="EMBL" id="FR845719">
    <property type="protein sequence ID" value="CCA55440.1"/>
    <property type="molecule type" value="Genomic_DNA"/>
</dbReference>
<dbReference type="PATRIC" id="fig|953739.5.peg.4311"/>
<dbReference type="RefSeq" id="WP_015033358.1">
    <property type="nucleotide sequence ID" value="NC_018750.1"/>
</dbReference>
<organism evidence="2 3">
    <name type="scientific">Streptomyces venezuelae (strain ATCC 10712 / CBS 650.69 / DSM 40230 / JCM 4526 / NBRC 13096 / PD 04745)</name>
    <dbReference type="NCBI Taxonomy" id="953739"/>
    <lineage>
        <taxon>Bacteria</taxon>
        <taxon>Bacillati</taxon>
        <taxon>Actinomycetota</taxon>
        <taxon>Actinomycetes</taxon>
        <taxon>Kitasatosporales</taxon>
        <taxon>Streptomycetaceae</taxon>
        <taxon>Streptomyces</taxon>
    </lineage>
</organism>
<name>F2R0S3_STRVP</name>
<dbReference type="HOGENOM" id="CLU_2169599_0_0_11"/>
<accession>F2R0S3</accession>
<proteinExistence type="predicted"/>
<dbReference type="AlphaFoldDB" id="F2R0S3"/>
<evidence type="ECO:0000256" key="1">
    <source>
        <dbReference type="SAM" id="MobiDB-lite"/>
    </source>
</evidence>
<dbReference type="Proteomes" id="UP000006854">
    <property type="component" value="Chromosome"/>
</dbReference>
<keyword evidence="3" id="KW-1185">Reference proteome</keyword>
<reference evidence="2 3" key="1">
    <citation type="journal article" date="2011" name="BMC Genomics">
        <title>Genome-wide analysis of the role of GlnR in Streptomyces venezuelae provides new insights into global nitrogen regulation in actinomycetes.</title>
        <authorList>
            <person name="Pullan S.T."/>
            <person name="Bibb M.J."/>
            <person name="Merrick M."/>
        </authorList>
    </citation>
    <scope>NUCLEOTIDE SEQUENCE [LARGE SCALE GENOMIC DNA]</scope>
    <source>
        <strain evidence="3">ATCC 10712 / CBS 650.69 / DSM 40230 / JCM 4526 / NBRC 13096 / PD 04745</strain>
    </source>
</reference>
<evidence type="ECO:0000313" key="3">
    <source>
        <dbReference type="Proteomes" id="UP000006854"/>
    </source>
</evidence>
<dbReference type="STRING" id="953739.SVEN_2154"/>
<protein>
    <submittedName>
        <fullName evidence="2">Uncharacterized protein</fullName>
    </submittedName>
</protein>